<dbReference type="Gene3D" id="3.40.50.150">
    <property type="entry name" value="Vaccinia Virus protein VP39"/>
    <property type="match status" value="1"/>
</dbReference>
<dbReference type="RefSeq" id="WP_038522027.1">
    <property type="nucleotide sequence ID" value="NZ_CP008953.1"/>
</dbReference>
<dbReference type="eggNOG" id="COG2226">
    <property type="taxonomic scope" value="Bacteria"/>
</dbReference>
<organism evidence="1 2">
    <name type="scientific">Amycolatopsis japonica</name>
    <dbReference type="NCBI Taxonomy" id="208439"/>
    <lineage>
        <taxon>Bacteria</taxon>
        <taxon>Bacillati</taxon>
        <taxon>Actinomycetota</taxon>
        <taxon>Actinomycetes</taxon>
        <taxon>Pseudonocardiales</taxon>
        <taxon>Pseudonocardiaceae</taxon>
        <taxon>Amycolatopsis</taxon>
        <taxon>Amycolatopsis japonica group</taxon>
    </lineage>
</organism>
<sequence>MKKTDVLAEALTAYRDGDRAKAADLAERAGSTLGIELHRYLTEGGGGAVYDRPAAFTAFIRGGGNVKLYRQLSAMLARRYGTVGSLLDLGCGDGLAVVPALEQADRQPGRIDLVEPSSALLAETRKHLDGTRGLHTWEATAQEFLDRDDDQQWQLTQSTFALQSIPTDERTEVLRALRPRTSCLVLAEFDVPEYDEDSAEYLLSLVTRYERGIAEYGKEASLVAQGFLLPVLLGLVEPGTGRTNWEQPATDWASQLKEAGFTGIRIEPLADYWWSPAVLITAS</sequence>
<name>A0A075V9K8_9PSEU</name>
<dbReference type="STRING" id="208439.AJAP_42205"/>
<evidence type="ECO:0000313" key="1">
    <source>
        <dbReference type="EMBL" id="AIG81214.1"/>
    </source>
</evidence>
<evidence type="ECO:0008006" key="3">
    <source>
        <dbReference type="Google" id="ProtNLM"/>
    </source>
</evidence>
<dbReference type="HOGENOM" id="CLU_982248_0_0_11"/>
<dbReference type="InterPro" id="IPR029063">
    <property type="entry name" value="SAM-dependent_MTases_sf"/>
</dbReference>
<dbReference type="SUPFAM" id="SSF53335">
    <property type="entry name" value="S-adenosyl-L-methionine-dependent methyltransferases"/>
    <property type="match status" value="1"/>
</dbReference>
<dbReference type="KEGG" id="aja:AJAP_42205"/>
<keyword evidence="2" id="KW-1185">Reference proteome</keyword>
<dbReference type="AlphaFoldDB" id="A0A075V9K8"/>
<accession>A0A075V9K8</accession>
<dbReference type="Proteomes" id="UP000028492">
    <property type="component" value="Chromosome"/>
</dbReference>
<proteinExistence type="predicted"/>
<gene>
    <name evidence="1" type="ORF">AJAP_42205</name>
</gene>
<dbReference type="EMBL" id="CP008953">
    <property type="protein sequence ID" value="AIG81214.1"/>
    <property type="molecule type" value="Genomic_DNA"/>
</dbReference>
<reference evidence="1 2" key="1">
    <citation type="journal article" date="2014" name="J. Biotechnol.">
        <title>Complete genome sequence of the actinobacterium Amycolatopsis japonica MG417-CF17(T) (=DSM 44213T) producing (S,S)-N,N'-ethylenediaminedisuccinic acid.</title>
        <authorList>
            <person name="Stegmann E."/>
            <person name="Albersmeier A."/>
            <person name="Spohn M."/>
            <person name="Gert H."/>
            <person name="Weber T."/>
            <person name="Wohlleben W."/>
            <person name="Kalinowski J."/>
            <person name="Ruckert C."/>
        </authorList>
    </citation>
    <scope>NUCLEOTIDE SEQUENCE [LARGE SCALE GENOMIC DNA]</scope>
    <source>
        <strain evidence="2">MG417-CF17 (DSM 44213)</strain>
    </source>
</reference>
<evidence type="ECO:0000313" key="2">
    <source>
        <dbReference type="Proteomes" id="UP000028492"/>
    </source>
</evidence>
<protein>
    <recommendedName>
        <fullName evidence="3">Methyltransferase domain-containing protein</fullName>
    </recommendedName>
</protein>